<dbReference type="InterPro" id="IPR053213">
    <property type="entry name" value="RLP29"/>
</dbReference>
<evidence type="ECO:0000313" key="4">
    <source>
        <dbReference type="EMBL" id="CAA3002470.1"/>
    </source>
</evidence>
<protein>
    <submittedName>
        <fullName evidence="4">Receptor kinase CLAVATA1-like</fullName>
    </submittedName>
</protein>
<dbReference type="GO" id="GO:0016301">
    <property type="term" value="F:kinase activity"/>
    <property type="evidence" value="ECO:0007669"/>
    <property type="project" value="UniProtKB-KW"/>
</dbReference>
<reference evidence="4 5" key="1">
    <citation type="submission" date="2019-12" db="EMBL/GenBank/DDBJ databases">
        <authorList>
            <person name="Alioto T."/>
            <person name="Alioto T."/>
            <person name="Gomez Garrido J."/>
        </authorList>
    </citation>
    <scope>NUCLEOTIDE SEQUENCE [LARGE SCALE GENOMIC DNA]</scope>
</reference>
<dbReference type="OrthoDB" id="676979at2759"/>
<proteinExistence type="predicted"/>
<name>A0A8S0TEY5_OLEEU</name>
<keyword evidence="5" id="KW-1185">Reference proteome</keyword>
<dbReference type="AlphaFoldDB" id="A0A8S0TEY5"/>
<sequence length="174" mass="19219">MICPGRIYFASWDFTADPCNFAGVYCEGDRVIALNLGDLLAGSTSLTGRIDLAIEKLSALTEFIIVPGRIISSLPQTVSVEKSQVSCRQQELHLRWYFDDYGRALRIQTLDLSFNQFFGSIPWSIGTLPSLSNVILCHNKLSGSVPPFVSQTLTWLDLKHNDHSSSISPLSSPP</sequence>
<evidence type="ECO:0000256" key="2">
    <source>
        <dbReference type="ARBA" id="ARBA00022737"/>
    </source>
</evidence>
<gene>
    <name evidence="4" type="ORF">OLEA9_A049060</name>
</gene>
<feature type="domain" description="Leucine-rich repeat-containing N-terminal plant-type" evidence="3">
    <location>
        <begin position="9"/>
        <end position="26"/>
    </location>
</feature>
<dbReference type="EMBL" id="CACTIH010005841">
    <property type="protein sequence ID" value="CAA3002470.1"/>
    <property type="molecule type" value="Genomic_DNA"/>
</dbReference>
<keyword evidence="4" id="KW-0418">Kinase</keyword>
<dbReference type="Gene3D" id="3.80.10.10">
    <property type="entry name" value="Ribonuclease Inhibitor"/>
    <property type="match status" value="1"/>
</dbReference>
<keyword evidence="4" id="KW-0675">Receptor</keyword>
<comment type="caution">
    <text evidence="4">The sequence shown here is derived from an EMBL/GenBank/DDBJ whole genome shotgun (WGS) entry which is preliminary data.</text>
</comment>
<evidence type="ECO:0000256" key="1">
    <source>
        <dbReference type="ARBA" id="ARBA00022614"/>
    </source>
</evidence>
<dbReference type="InterPro" id="IPR001611">
    <property type="entry name" value="Leu-rich_rpt"/>
</dbReference>
<keyword evidence="2" id="KW-0677">Repeat</keyword>
<evidence type="ECO:0000313" key="5">
    <source>
        <dbReference type="Proteomes" id="UP000594638"/>
    </source>
</evidence>
<dbReference type="Gramene" id="OE9A049060T1">
    <property type="protein sequence ID" value="OE9A049060C1"/>
    <property type="gene ID" value="OE9A049060"/>
</dbReference>
<dbReference type="SUPFAM" id="SSF52058">
    <property type="entry name" value="L domain-like"/>
    <property type="match status" value="1"/>
</dbReference>
<dbReference type="PANTHER" id="PTHR48009:SF4">
    <property type="entry name" value="LEUCINE-RICH REPEAT (LRR) FAMILY PROTEIN"/>
    <property type="match status" value="1"/>
</dbReference>
<dbReference type="Proteomes" id="UP000594638">
    <property type="component" value="Unassembled WGS sequence"/>
</dbReference>
<accession>A0A8S0TEY5</accession>
<dbReference type="InterPro" id="IPR032675">
    <property type="entry name" value="LRR_dom_sf"/>
</dbReference>
<dbReference type="Pfam" id="PF00560">
    <property type="entry name" value="LRR_1"/>
    <property type="match status" value="1"/>
</dbReference>
<dbReference type="Pfam" id="PF08263">
    <property type="entry name" value="LRRNT_2"/>
    <property type="match status" value="1"/>
</dbReference>
<dbReference type="PANTHER" id="PTHR48009">
    <property type="entry name" value="LEUCINE-RICH REPEAT (LRR) FAMILY PROTEIN"/>
    <property type="match status" value="1"/>
</dbReference>
<dbReference type="InterPro" id="IPR013210">
    <property type="entry name" value="LRR_N_plant-typ"/>
</dbReference>
<keyword evidence="1" id="KW-0433">Leucine-rich repeat</keyword>
<keyword evidence="4" id="KW-0808">Transferase</keyword>
<organism evidence="4 5">
    <name type="scientific">Olea europaea subsp. europaea</name>
    <dbReference type="NCBI Taxonomy" id="158383"/>
    <lineage>
        <taxon>Eukaryota</taxon>
        <taxon>Viridiplantae</taxon>
        <taxon>Streptophyta</taxon>
        <taxon>Embryophyta</taxon>
        <taxon>Tracheophyta</taxon>
        <taxon>Spermatophyta</taxon>
        <taxon>Magnoliopsida</taxon>
        <taxon>eudicotyledons</taxon>
        <taxon>Gunneridae</taxon>
        <taxon>Pentapetalae</taxon>
        <taxon>asterids</taxon>
        <taxon>lamiids</taxon>
        <taxon>Lamiales</taxon>
        <taxon>Oleaceae</taxon>
        <taxon>Oleeae</taxon>
        <taxon>Olea</taxon>
    </lineage>
</organism>
<evidence type="ECO:0000259" key="3">
    <source>
        <dbReference type="Pfam" id="PF08263"/>
    </source>
</evidence>